<dbReference type="Gene3D" id="3.30.1370.50">
    <property type="entry name" value="R3H-like domain"/>
    <property type="match status" value="1"/>
</dbReference>
<dbReference type="InterPro" id="IPR025952">
    <property type="entry name" value="R3H-assoc_dom"/>
</dbReference>
<reference evidence="4" key="1">
    <citation type="submission" date="2020-06" db="EMBL/GenBank/DDBJ databases">
        <title>Draft genome of Bugula neritina, a colonial animal packing powerful symbionts and potential medicines.</title>
        <authorList>
            <person name="Rayko M."/>
        </authorList>
    </citation>
    <scope>NUCLEOTIDE SEQUENCE [LARGE SCALE GENOMIC DNA]</scope>
    <source>
        <strain evidence="4">Kwan_BN1</strain>
    </source>
</reference>
<dbReference type="PANTHER" id="PTHR32019:SF2">
    <property type="entry name" value="R3H DOMAIN-CONTAINING PROTEIN 4"/>
    <property type="match status" value="1"/>
</dbReference>
<gene>
    <name evidence="4" type="ORF">EB796_021783</name>
</gene>
<dbReference type="InterPro" id="IPR001374">
    <property type="entry name" value="R3H_dom"/>
</dbReference>
<dbReference type="Proteomes" id="UP000593567">
    <property type="component" value="Unassembled WGS sequence"/>
</dbReference>
<dbReference type="PROSITE" id="PS51061">
    <property type="entry name" value="R3H"/>
    <property type="match status" value="1"/>
</dbReference>
<feature type="chain" id="PRO_5029487053" evidence="2">
    <location>
        <begin position="22"/>
        <end position="295"/>
    </location>
</feature>
<dbReference type="PANTHER" id="PTHR32019">
    <property type="entry name" value="R3H DOMAIN-CONTAINING PROTEIN 4"/>
    <property type="match status" value="1"/>
</dbReference>
<dbReference type="GO" id="GO:0003676">
    <property type="term" value="F:nucleic acid binding"/>
    <property type="evidence" value="ECO:0007669"/>
    <property type="project" value="UniProtKB-UniRule"/>
</dbReference>
<feature type="compositionally biased region" description="Polar residues" evidence="1">
    <location>
        <begin position="42"/>
        <end position="51"/>
    </location>
</feature>
<organism evidence="4 5">
    <name type="scientific">Bugula neritina</name>
    <name type="common">Brown bryozoan</name>
    <name type="synonym">Sertularia neritina</name>
    <dbReference type="NCBI Taxonomy" id="10212"/>
    <lineage>
        <taxon>Eukaryota</taxon>
        <taxon>Metazoa</taxon>
        <taxon>Spiralia</taxon>
        <taxon>Lophotrochozoa</taxon>
        <taxon>Bryozoa</taxon>
        <taxon>Gymnolaemata</taxon>
        <taxon>Cheilostomatida</taxon>
        <taxon>Flustrina</taxon>
        <taxon>Buguloidea</taxon>
        <taxon>Bugulidae</taxon>
        <taxon>Bugula</taxon>
    </lineage>
</organism>
<dbReference type="SUPFAM" id="SSF82708">
    <property type="entry name" value="R3H domain"/>
    <property type="match status" value="1"/>
</dbReference>
<evidence type="ECO:0000259" key="3">
    <source>
        <dbReference type="PROSITE" id="PS51061"/>
    </source>
</evidence>
<dbReference type="OrthoDB" id="75169at2759"/>
<evidence type="ECO:0000256" key="2">
    <source>
        <dbReference type="SAM" id="SignalP"/>
    </source>
</evidence>
<feature type="domain" description="R3H" evidence="3">
    <location>
        <begin position="204"/>
        <end position="270"/>
    </location>
</feature>
<feature type="signal peptide" evidence="2">
    <location>
        <begin position="1"/>
        <end position="21"/>
    </location>
</feature>
<keyword evidence="5" id="KW-1185">Reference proteome</keyword>
<dbReference type="AlphaFoldDB" id="A0A7J7J1A9"/>
<dbReference type="InterPro" id="IPR039629">
    <property type="entry name" value="R3HDM4"/>
</dbReference>
<name>A0A7J7J1A9_BUGNE</name>
<proteinExistence type="predicted"/>
<feature type="region of interest" description="Disordered" evidence="1">
    <location>
        <begin position="166"/>
        <end position="185"/>
    </location>
</feature>
<keyword evidence="2" id="KW-0732">Signal</keyword>
<dbReference type="InterPro" id="IPR036867">
    <property type="entry name" value="R3H_dom_sf"/>
</dbReference>
<comment type="caution">
    <text evidence="4">The sequence shown here is derived from an EMBL/GenBank/DDBJ whole genome shotgun (WGS) entry which is preliminary data.</text>
</comment>
<feature type="region of interest" description="Disordered" evidence="1">
    <location>
        <begin position="42"/>
        <end position="67"/>
    </location>
</feature>
<accession>A0A7J7J1A9</accession>
<evidence type="ECO:0000256" key="1">
    <source>
        <dbReference type="SAM" id="MobiDB-lite"/>
    </source>
</evidence>
<evidence type="ECO:0000313" key="4">
    <source>
        <dbReference type="EMBL" id="KAF6019893.1"/>
    </source>
</evidence>
<protein>
    <submittedName>
        <fullName evidence="4">R3HDM4</fullName>
    </submittedName>
</protein>
<evidence type="ECO:0000313" key="5">
    <source>
        <dbReference type="Proteomes" id="UP000593567"/>
    </source>
</evidence>
<sequence length="295" mass="33270">MSFSVLLAYILIMGIHDRVDPHNRVIQISDLQPDQAFAGNYTSDDASSVASEQPPLSRPPRRSRTGRAQAIDYQSFAERLHLSMVKALVGLEESEIENDFVWTPENYGKSIFSSLFAESEKMKVWNNFIELNEDDQNLLMETAASTVENAEASVDIHNAMLTKGQAVTADPSHDDKRSAHPSYSSEKCFQQINQNLKNLLKKRHVPLGLLESLEIEIRANFIEEPLSIYTATMESSFGRLFVHAVSQYLGLDSMSFDHGETRLVTVVNKATTFNPPLQLLHEYLEHKSGRQPLFL</sequence>
<dbReference type="EMBL" id="VXIV02003206">
    <property type="protein sequence ID" value="KAF6019893.1"/>
    <property type="molecule type" value="Genomic_DNA"/>
</dbReference>
<dbReference type="Pfam" id="PF13902">
    <property type="entry name" value="R3H-assoc"/>
    <property type="match status" value="1"/>
</dbReference>